<gene>
    <name evidence="1" type="ORF">M407DRAFT_24739</name>
</gene>
<reference evidence="1 2" key="1">
    <citation type="submission" date="2014-04" db="EMBL/GenBank/DDBJ databases">
        <authorList>
            <consortium name="DOE Joint Genome Institute"/>
            <person name="Kuo A."/>
            <person name="Girlanda M."/>
            <person name="Perotto S."/>
            <person name="Kohler A."/>
            <person name="Nagy L.G."/>
            <person name="Floudas D."/>
            <person name="Copeland A."/>
            <person name="Barry K.W."/>
            <person name="Cichocki N."/>
            <person name="Veneault-Fourrey C."/>
            <person name="LaButti K."/>
            <person name="Lindquist E.A."/>
            <person name="Lipzen A."/>
            <person name="Lundell T."/>
            <person name="Morin E."/>
            <person name="Murat C."/>
            <person name="Sun H."/>
            <person name="Tunlid A."/>
            <person name="Henrissat B."/>
            <person name="Grigoriev I.V."/>
            <person name="Hibbett D.S."/>
            <person name="Martin F."/>
            <person name="Nordberg H.P."/>
            <person name="Cantor M.N."/>
            <person name="Hua S.X."/>
        </authorList>
    </citation>
    <scope>NUCLEOTIDE SEQUENCE [LARGE SCALE GENOMIC DNA]</scope>
    <source>
        <strain evidence="1 2">MUT 4182</strain>
    </source>
</reference>
<evidence type="ECO:0008006" key="3">
    <source>
        <dbReference type="Google" id="ProtNLM"/>
    </source>
</evidence>
<dbReference type="Proteomes" id="UP000054248">
    <property type="component" value="Unassembled WGS sequence"/>
</dbReference>
<dbReference type="SUPFAM" id="SSF52047">
    <property type="entry name" value="RNI-like"/>
    <property type="match status" value="1"/>
</dbReference>
<dbReference type="AlphaFoldDB" id="A0A0C3KX24"/>
<evidence type="ECO:0000313" key="2">
    <source>
        <dbReference type="Proteomes" id="UP000054248"/>
    </source>
</evidence>
<name>A0A0C3KX24_9AGAM</name>
<organism evidence="1 2">
    <name type="scientific">Tulasnella calospora MUT 4182</name>
    <dbReference type="NCBI Taxonomy" id="1051891"/>
    <lineage>
        <taxon>Eukaryota</taxon>
        <taxon>Fungi</taxon>
        <taxon>Dikarya</taxon>
        <taxon>Basidiomycota</taxon>
        <taxon>Agaricomycotina</taxon>
        <taxon>Agaricomycetes</taxon>
        <taxon>Cantharellales</taxon>
        <taxon>Tulasnellaceae</taxon>
        <taxon>Tulasnella</taxon>
    </lineage>
</organism>
<sequence length="310" mass="35310">MDLRLRNMTDFKVLFDSSVHRDVVKHVRHRNALLPIGKLPAELLQIVFSNCLFSSSGRRKSHFVSRLTTLRAVSWSWQDFIGRTPSFWAHVSSEDHMDFVSVAFERSGQVPIHLKHIGNHQDGQESLFLDRVLLHVHRWESLAIHQPNVNVAIQFLSVSAPKIKSILLSSLTNGSLHQRHVDSLFGGGLANLEELRVYFWGDIGWRGLKCTRLRILDIEREYSLDLGAVLNILAANPCLESLRIHDISFVHYPQPDLILAPIPLDHLKELTLTDVKYATENAFIGSNVAIGDLLQRIKFLRWSIWPVSLG</sequence>
<dbReference type="OrthoDB" id="3271142at2759"/>
<proteinExistence type="predicted"/>
<evidence type="ECO:0000313" key="1">
    <source>
        <dbReference type="EMBL" id="KIO25988.1"/>
    </source>
</evidence>
<dbReference type="HOGENOM" id="CLU_897701_0_0_1"/>
<dbReference type="EMBL" id="KN823032">
    <property type="protein sequence ID" value="KIO25988.1"/>
    <property type="molecule type" value="Genomic_DNA"/>
</dbReference>
<reference evidence="2" key="2">
    <citation type="submission" date="2015-01" db="EMBL/GenBank/DDBJ databases">
        <title>Evolutionary Origins and Diversification of the Mycorrhizal Mutualists.</title>
        <authorList>
            <consortium name="DOE Joint Genome Institute"/>
            <consortium name="Mycorrhizal Genomics Consortium"/>
            <person name="Kohler A."/>
            <person name="Kuo A."/>
            <person name="Nagy L.G."/>
            <person name="Floudas D."/>
            <person name="Copeland A."/>
            <person name="Barry K.W."/>
            <person name="Cichocki N."/>
            <person name="Veneault-Fourrey C."/>
            <person name="LaButti K."/>
            <person name="Lindquist E.A."/>
            <person name="Lipzen A."/>
            <person name="Lundell T."/>
            <person name="Morin E."/>
            <person name="Murat C."/>
            <person name="Riley R."/>
            <person name="Ohm R."/>
            <person name="Sun H."/>
            <person name="Tunlid A."/>
            <person name="Henrissat B."/>
            <person name="Grigoriev I.V."/>
            <person name="Hibbett D.S."/>
            <person name="Martin F."/>
        </authorList>
    </citation>
    <scope>NUCLEOTIDE SEQUENCE [LARGE SCALE GENOMIC DNA]</scope>
    <source>
        <strain evidence="2">MUT 4182</strain>
    </source>
</reference>
<keyword evidence="2" id="KW-1185">Reference proteome</keyword>
<accession>A0A0C3KX24</accession>
<protein>
    <recommendedName>
        <fullName evidence="3">F-box domain-containing protein</fullName>
    </recommendedName>
</protein>